<protein>
    <submittedName>
        <fullName evidence="2">Uncharacterized protein</fullName>
    </submittedName>
</protein>
<keyword evidence="3" id="KW-1185">Reference proteome</keyword>
<gene>
    <name evidence="2" type="ORF">ANCDUO_13723</name>
</gene>
<dbReference type="Proteomes" id="UP000054047">
    <property type="component" value="Unassembled WGS sequence"/>
</dbReference>
<accession>A0A0C2G539</accession>
<evidence type="ECO:0000256" key="1">
    <source>
        <dbReference type="SAM" id="MobiDB-lite"/>
    </source>
</evidence>
<dbReference type="AlphaFoldDB" id="A0A0C2G539"/>
<organism evidence="2 3">
    <name type="scientific">Ancylostoma duodenale</name>
    <dbReference type="NCBI Taxonomy" id="51022"/>
    <lineage>
        <taxon>Eukaryota</taxon>
        <taxon>Metazoa</taxon>
        <taxon>Ecdysozoa</taxon>
        <taxon>Nematoda</taxon>
        <taxon>Chromadorea</taxon>
        <taxon>Rhabditida</taxon>
        <taxon>Rhabditina</taxon>
        <taxon>Rhabditomorpha</taxon>
        <taxon>Strongyloidea</taxon>
        <taxon>Ancylostomatidae</taxon>
        <taxon>Ancylostomatinae</taxon>
        <taxon>Ancylostoma</taxon>
    </lineage>
</organism>
<dbReference type="EMBL" id="KN736279">
    <property type="protein sequence ID" value="KIH56100.1"/>
    <property type="molecule type" value="Genomic_DNA"/>
</dbReference>
<feature type="region of interest" description="Disordered" evidence="1">
    <location>
        <begin position="1"/>
        <end position="24"/>
    </location>
</feature>
<dbReference type="OrthoDB" id="5850875at2759"/>
<evidence type="ECO:0000313" key="3">
    <source>
        <dbReference type="Proteomes" id="UP000054047"/>
    </source>
</evidence>
<evidence type="ECO:0000313" key="2">
    <source>
        <dbReference type="EMBL" id="KIH56100.1"/>
    </source>
</evidence>
<reference evidence="2 3" key="1">
    <citation type="submission" date="2013-12" db="EMBL/GenBank/DDBJ databases">
        <title>Draft genome of the parsitic nematode Ancylostoma duodenale.</title>
        <authorList>
            <person name="Mitreva M."/>
        </authorList>
    </citation>
    <scope>NUCLEOTIDE SEQUENCE [LARGE SCALE GENOMIC DNA]</scope>
    <source>
        <strain evidence="2 3">Zhejiang</strain>
    </source>
</reference>
<sequence>MKSVRKLAGVKAKQARAASPDSPLSKDLQAQVQEIMGPTRVAECVRKVIAAITHELTLCRKENEELRGELEILRSNMPAEPGFVKKPPEMVADSQCPLPLVLLCLICLTTKLKG</sequence>
<proteinExistence type="predicted"/>
<name>A0A0C2G539_9BILA</name>